<name>A0ABQ2LNQ2_9MICC</name>
<feature type="active site" description="Proton acceptor" evidence="3">
    <location>
        <position position="105"/>
    </location>
</feature>
<dbReference type="InterPro" id="IPR029001">
    <property type="entry name" value="ITPase-like_fam"/>
</dbReference>
<keyword evidence="2 3" id="KW-0378">Hydrolase</keyword>
<keyword evidence="3" id="KW-0546">Nucleotide metabolism</keyword>
<keyword evidence="6" id="KW-1185">Reference proteome</keyword>
<sequence>MSGDSGAELSAALAAGPQATERQDHDGGAPVSRLVLASASPARARILEAAGLPFTVVVSDVDEDAIAAAHPLASPAETAQLLARAKAEDVAGHPEASGALVIGCDSVFELDGVAYGKPWEPEVALERWRAQSGRTGELHTGHWVVDNRDPASRDVETPLTRPATGALSSARVSFADVDEEEIAAYVATGEPLQCAGAFTIDGRGAAFVTAVEGDPNAVIGLSVSTLRGLLAEFGISLASLWEADGA</sequence>
<organism evidence="5 6">
    <name type="scientific">Citricoccus zhacaiensis</name>
    <dbReference type="NCBI Taxonomy" id="489142"/>
    <lineage>
        <taxon>Bacteria</taxon>
        <taxon>Bacillati</taxon>
        <taxon>Actinomycetota</taxon>
        <taxon>Actinomycetes</taxon>
        <taxon>Micrococcales</taxon>
        <taxon>Micrococcaceae</taxon>
        <taxon>Citricoccus</taxon>
    </lineage>
</organism>
<comment type="function">
    <text evidence="3">Nucleoside triphosphate pyrophosphatase. May have a dual role in cell division arrest and in preventing the incorporation of modified nucleotides into cellular nucleic acids.</text>
</comment>
<dbReference type="EC" id="3.6.1.9" evidence="3"/>
<evidence type="ECO:0000256" key="2">
    <source>
        <dbReference type="ARBA" id="ARBA00022801"/>
    </source>
</evidence>
<evidence type="ECO:0000256" key="4">
    <source>
        <dbReference type="SAM" id="MobiDB-lite"/>
    </source>
</evidence>
<dbReference type="NCBIfam" id="TIGR00172">
    <property type="entry name" value="maf"/>
    <property type="match status" value="1"/>
</dbReference>
<comment type="caution">
    <text evidence="5">The sequence shown here is derived from an EMBL/GenBank/DDBJ whole genome shotgun (WGS) entry which is preliminary data.</text>
</comment>
<comment type="similarity">
    <text evidence="3">Belongs to the Maf family.</text>
</comment>
<protein>
    <recommendedName>
        <fullName evidence="3">Nucleoside triphosphate pyrophosphatase</fullName>
        <ecNumber evidence="3">3.6.1.9</ecNumber>
    </recommendedName>
    <alternativeName>
        <fullName evidence="3">Nucleotide pyrophosphatase</fullName>
        <shortName evidence="3">Nucleotide PPase</shortName>
    </alternativeName>
</protein>
<proteinExistence type="inferred from homology"/>
<gene>
    <name evidence="5" type="ORF">GCM10010977_04200</name>
</gene>
<comment type="subcellular location">
    <subcellularLocation>
        <location evidence="3">Cytoplasm</location>
    </subcellularLocation>
</comment>
<dbReference type="RefSeq" id="WP_188803700.1">
    <property type="nucleotide sequence ID" value="NZ_BAAAOU010000003.1"/>
</dbReference>
<comment type="catalytic activity">
    <reaction evidence="3">
        <text>a ribonucleoside 5'-triphosphate + H2O = a ribonucleoside 5'-phosphate + diphosphate + H(+)</text>
        <dbReference type="Rhea" id="RHEA:23996"/>
        <dbReference type="ChEBI" id="CHEBI:15377"/>
        <dbReference type="ChEBI" id="CHEBI:15378"/>
        <dbReference type="ChEBI" id="CHEBI:33019"/>
        <dbReference type="ChEBI" id="CHEBI:58043"/>
        <dbReference type="ChEBI" id="CHEBI:61557"/>
        <dbReference type="EC" id="3.6.1.9"/>
    </reaction>
</comment>
<comment type="cofactor">
    <cofactor evidence="1 3">
        <name>a divalent metal cation</name>
        <dbReference type="ChEBI" id="CHEBI:60240"/>
    </cofactor>
</comment>
<feature type="region of interest" description="Disordered" evidence="4">
    <location>
        <begin position="1"/>
        <end position="28"/>
    </location>
</feature>
<dbReference type="HAMAP" id="MF_00528">
    <property type="entry name" value="Maf"/>
    <property type="match status" value="1"/>
</dbReference>
<evidence type="ECO:0000313" key="5">
    <source>
        <dbReference type="EMBL" id="GGO40990.1"/>
    </source>
</evidence>
<feature type="compositionally biased region" description="Low complexity" evidence="4">
    <location>
        <begin position="1"/>
        <end position="16"/>
    </location>
</feature>
<dbReference type="Gene3D" id="3.90.950.10">
    <property type="match status" value="1"/>
</dbReference>
<dbReference type="PANTHER" id="PTHR43213">
    <property type="entry name" value="BIFUNCTIONAL DTTP/UTP PYROPHOSPHATASE/METHYLTRANSFERASE PROTEIN-RELATED"/>
    <property type="match status" value="1"/>
</dbReference>
<dbReference type="EMBL" id="BMLQ01000001">
    <property type="protein sequence ID" value="GGO40990.1"/>
    <property type="molecule type" value="Genomic_DNA"/>
</dbReference>
<dbReference type="Pfam" id="PF02545">
    <property type="entry name" value="Maf"/>
    <property type="match status" value="1"/>
</dbReference>
<evidence type="ECO:0000256" key="1">
    <source>
        <dbReference type="ARBA" id="ARBA00001968"/>
    </source>
</evidence>
<dbReference type="InterPro" id="IPR003697">
    <property type="entry name" value="Maf-like"/>
</dbReference>
<evidence type="ECO:0000313" key="6">
    <source>
        <dbReference type="Proteomes" id="UP000642509"/>
    </source>
</evidence>
<reference evidence="6" key="1">
    <citation type="journal article" date="2019" name="Int. J. Syst. Evol. Microbiol.">
        <title>The Global Catalogue of Microorganisms (GCM) 10K type strain sequencing project: providing services to taxonomists for standard genome sequencing and annotation.</title>
        <authorList>
            <consortium name="The Broad Institute Genomics Platform"/>
            <consortium name="The Broad Institute Genome Sequencing Center for Infectious Disease"/>
            <person name="Wu L."/>
            <person name="Ma J."/>
        </authorList>
    </citation>
    <scope>NUCLEOTIDE SEQUENCE [LARGE SCALE GENOMIC DNA]</scope>
    <source>
        <strain evidence="6">CGMCC 1.7064</strain>
    </source>
</reference>
<dbReference type="Proteomes" id="UP000642509">
    <property type="component" value="Unassembled WGS sequence"/>
</dbReference>
<dbReference type="PIRSF" id="PIRSF006305">
    <property type="entry name" value="Maf"/>
    <property type="match status" value="1"/>
</dbReference>
<accession>A0ABQ2LNQ2</accession>
<dbReference type="SUPFAM" id="SSF52972">
    <property type="entry name" value="ITPase-like"/>
    <property type="match status" value="1"/>
</dbReference>
<evidence type="ECO:0000256" key="3">
    <source>
        <dbReference type="HAMAP-Rule" id="MF_00528"/>
    </source>
</evidence>
<comment type="caution">
    <text evidence="3">Lacks conserved residue(s) required for the propagation of feature annotation.</text>
</comment>
<dbReference type="PANTHER" id="PTHR43213:SF5">
    <property type="entry name" value="BIFUNCTIONAL DTTP_UTP PYROPHOSPHATASE_METHYLTRANSFERASE PROTEIN-RELATED"/>
    <property type="match status" value="1"/>
</dbReference>
<comment type="catalytic activity">
    <reaction evidence="3">
        <text>a 2'-deoxyribonucleoside 5'-triphosphate + H2O = a 2'-deoxyribonucleoside 5'-phosphate + diphosphate + H(+)</text>
        <dbReference type="Rhea" id="RHEA:44644"/>
        <dbReference type="ChEBI" id="CHEBI:15377"/>
        <dbReference type="ChEBI" id="CHEBI:15378"/>
        <dbReference type="ChEBI" id="CHEBI:33019"/>
        <dbReference type="ChEBI" id="CHEBI:61560"/>
        <dbReference type="ChEBI" id="CHEBI:65317"/>
        <dbReference type="EC" id="3.6.1.9"/>
    </reaction>
</comment>
<keyword evidence="3" id="KW-0963">Cytoplasm</keyword>
<dbReference type="CDD" id="cd00555">
    <property type="entry name" value="Maf"/>
    <property type="match status" value="1"/>
</dbReference>